<keyword evidence="1" id="KW-0812">Transmembrane</keyword>
<dbReference type="AlphaFoldDB" id="A0A1F6DD50"/>
<name>A0A1F6DD50_9BACT</name>
<evidence type="ECO:0000256" key="1">
    <source>
        <dbReference type="SAM" id="Phobius"/>
    </source>
</evidence>
<evidence type="ECO:0000313" key="3">
    <source>
        <dbReference type="Proteomes" id="UP000178794"/>
    </source>
</evidence>
<keyword evidence="1" id="KW-1133">Transmembrane helix</keyword>
<dbReference type="Proteomes" id="UP000178794">
    <property type="component" value="Unassembled WGS sequence"/>
</dbReference>
<keyword evidence="1" id="KW-0472">Membrane</keyword>
<gene>
    <name evidence="2" type="ORF">A3C89_02455</name>
</gene>
<comment type="caution">
    <text evidence="2">The sequence shown here is derived from an EMBL/GenBank/DDBJ whole genome shotgun (WGS) entry which is preliminary data.</text>
</comment>
<dbReference type="EMBL" id="MFLF01000016">
    <property type="protein sequence ID" value="OGG59344.1"/>
    <property type="molecule type" value="Genomic_DNA"/>
</dbReference>
<proteinExistence type="predicted"/>
<sequence>MSETLQANIFFLITSIAVGVGTLFVCAILYYVVRIVRRIDNITRRIDERSEEIASDMARARAYVVQGKLLRAFGTMLGRIFRASPRRSSRPVDEEEETL</sequence>
<accession>A0A1F6DD50</accession>
<reference evidence="2 3" key="1">
    <citation type="journal article" date="2016" name="Nat. Commun.">
        <title>Thousands of microbial genomes shed light on interconnected biogeochemical processes in an aquifer system.</title>
        <authorList>
            <person name="Anantharaman K."/>
            <person name="Brown C.T."/>
            <person name="Hug L.A."/>
            <person name="Sharon I."/>
            <person name="Castelle C.J."/>
            <person name="Probst A.J."/>
            <person name="Thomas B.C."/>
            <person name="Singh A."/>
            <person name="Wilkins M.J."/>
            <person name="Karaoz U."/>
            <person name="Brodie E.L."/>
            <person name="Williams K.H."/>
            <person name="Hubbard S.S."/>
            <person name="Banfield J.F."/>
        </authorList>
    </citation>
    <scope>NUCLEOTIDE SEQUENCE [LARGE SCALE GENOMIC DNA]</scope>
</reference>
<protein>
    <submittedName>
        <fullName evidence="2">Uncharacterized protein</fullName>
    </submittedName>
</protein>
<dbReference type="STRING" id="1798492.A3C89_02455"/>
<evidence type="ECO:0000313" key="2">
    <source>
        <dbReference type="EMBL" id="OGG59344.1"/>
    </source>
</evidence>
<organism evidence="2 3">
    <name type="scientific">Candidatus Kaiserbacteria bacterium RIFCSPHIGHO2_02_FULL_50_50</name>
    <dbReference type="NCBI Taxonomy" id="1798492"/>
    <lineage>
        <taxon>Bacteria</taxon>
        <taxon>Candidatus Kaiseribacteriota</taxon>
    </lineage>
</organism>
<feature type="transmembrane region" description="Helical" evidence="1">
    <location>
        <begin position="6"/>
        <end position="33"/>
    </location>
</feature>